<proteinExistence type="predicted"/>
<evidence type="ECO:0000256" key="1">
    <source>
        <dbReference type="SAM" id="MobiDB-lite"/>
    </source>
</evidence>
<evidence type="ECO:0000313" key="2">
    <source>
        <dbReference type="EMBL" id="KAK1336371.1"/>
    </source>
</evidence>
<gene>
    <name evidence="2" type="ORF">QTO34_004177</name>
</gene>
<name>A0AA40HS14_CNENI</name>
<dbReference type="EMBL" id="JAULJE010000013">
    <property type="protein sequence ID" value="KAK1336371.1"/>
    <property type="molecule type" value="Genomic_DNA"/>
</dbReference>
<keyword evidence="3" id="KW-1185">Reference proteome</keyword>
<evidence type="ECO:0000313" key="3">
    <source>
        <dbReference type="Proteomes" id="UP001177744"/>
    </source>
</evidence>
<sequence length="216" mass="23078">MQVSGPTAKPSNPFLSTEAKTPQCPSTWKALSPTDRQGLVAQGHPSQKAPLKACDFSDPNQIYIYNGESDLVLSNLHCLDMSETQSSDPPRLMTCHGQEDPSSGPLGRVIGCPGVRWTVPESGRSTSHNSHVAMAIYDSSSSQQWHLEVAPQRQVTGCSCSRKEGQQAGGARLAKAGASRGPLIAPLVTPQIIPDCWPGLGPYPCTNFVHRASSFL</sequence>
<comment type="caution">
    <text evidence="2">The sequence shown here is derived from an EMBL/GenBank/DDBJ whole genome shotgun (WGS) entry which is preliminary data.</text>
</comment>
<protein>
    <submittedName>
        <fullName evidence="2">Uncharacterized protein</fullName>
    </submittedName>
</protein>
<dbReference type="SUPFAM" id="SSF50370">
    <property type="entry name" value="Ricin B-like lectins"/>
    <property type="match status" value="1"/>
</dbReference>
<feature type="region of interest" description="Disordered" evidence="1">
    <location>
        <begin position="1"/>
        <end position="26"/>
    </location>
</feature>
<dbReference type="AlphaFoldDB" id="A0AA40HS14"/>
<accession>A0AA40HS14</accession>
<dbReference type="Proteomes" id="UP001177744">
    <property type="component" value="Unassembled WGS sequence"/>
</dbReference>
<dbReference type="InterPro" id="IPR035992">
    <property type="entry name" value="Ricin_B-like_lectins"/>
</dbReference>
<organism evidence="2 3">
    <name type="scientific">Cnephaeus nilssonii</name>
    <name type="common">Northern bat</name>
    <name type="synonym">Eptesicus nilssonii</name>
    <dbReference type="NCBI Taxonomy" id="3371016"/>
    <lineage>
        <taxon>Eukaryota</taxon>
        <taxon>Metazoa</taxon>
        <taxon>Chordata</taxon>
        <taxon>Craniata</taxon>
        <taxon>Vertebrata</taxon>
        <taxon>Euteleostomi</taxon>
        <taxon>Mammalia</taxon>
        <taxon>Eutheria</taxon>
        <taxon>Laurasiatheria</taxon>
        <taxon>Chiroptera</taxon>
        <taxon>Yangochiroptera</taxon>
        <taxon>Vespertilionidae</taxon>
        <taxon>Cnephaeus</taxon>
    </lineage>
</organism>
<reference evidence="2" key="1">
    <citation type="submission" date="2023-06" db="EMBL/GenBank/DDBJ databases">
        <title>Reference genome for the Northern bat (Eptesicus nilssonii), a most northern bat species.</title>
        <authorList>
            <person name="Laine V.N."/>
            <person name="Pulliainen A.T."/>
            <person name="Lilley T.M."/>
        </authorList>
    </citation>
    <scope>NUCLEOTIDE SEQUENCE</scope>
    <source>
        <strain evidence="2">BLF_Eptnil</strain>
        <tissue evidence="2">Kidney</tissue>
    </source>
</reference>
<dbReference type="Gene3D" id="2.80.10.50">
    <property type="match status" value="1"/>
</dbReference>